<gene>
    <name evidence="1" type="ORF">ACI1P1_04745</name>
</gene>
<proteinExistence type="predicted"/>
<dbReference type="EMBL" id="JBJURJ010000003">
    <property type="protein sequence ID" value="MFM9327606.1"/>
    <property type="molecule type" value="Genomic_DNA"/>
</dbReference>
<reference evidence="1" key="1">
    <citation type="submission" date="2024-12" db="EMBL/GenBank/DDBJ databases">
        <authorList>
            <person name="Wu N."/>
        </authorList>
    </citation>
    <scope>NUCLEOTIDE SEQUENCE</scope>
    <source>
        <strain evidence="1">P15</strain>
    </source>
</reference>
<evidence type="ECO:0000313" key="2">
    <source>
        <dbReference type="Proteomes" id="UP001631969"/>
    </source>
</evidence>
<keyword evidence="2" id="KW-1185">Reference proteome</keyword>
<protein>
    <submittedName>
        <fullName evidence="1">ABC transporter ATP-binding protein</fullName>
    </submittedName>
</protein>
<accession>A0ACC7NSC5</accession>
<comment type="caution">
    <text evidence="1">The sequence shown here is derived from an EMBL/GenBank/DDBJ whole genome shotgun (WGS) entry which is preliminary data.</text>
</comment>
<evidence type="ECO:0000313" key="1">
    <source>
        <dbReference type="EMBL" id="MFM9327606.1"/>
    </source>
</evidence>
<keyword evidence="1" id="KW-0067">ATP-binding</keyword>
<dbReference type="Proteomes" id="UP001631969">
    <property type="component" value="Unassembled WGS sequence"/>
</dbReference>
<name>A0ACC7NSC5_9BACL</name>
<organism evidence="1 2">
    <name type="scientific">Paenibacillus mesotrionivorans</name>
    <dbReference type="NCBI Taxonomy" id="3160968"/>
    <lineage>
        <taxon>Bacteria</taxon>
        <taxon>Bacillati</taxon>
        <taxon>Bacillota</taxon>
        <taxon>Bacilli</taxon>
        <taxon>Bacillales</taxon>
        <taxon>Paenibacillaceae</taxon>
        <taxon>Paenibacillus</taxon>
    </lineage>
</organism>
<sequence>MIPILKVQRLNKQFGSRTVLRDVEFVLVASEAAVLSGPNGSGKSTLLRIIAGLLPPDSGTVRLADVSGIGEHASWGIGQDERGQTWRKWGRASSGSELSRRIGLVPERMPVLRFSPVEYLTHMGAVRGMPAARLRERTVELLALCGLEHAKDAPIRFFSKGMLQKVGIMQAMLEQPSLLLMDEPFSGLDVNAQEDLVRILRELKSGGTGLLFASHEPGLAARVASRQLVLDGRGAVESRELEQPAAGEYGVMVRTLGIGTDAAADIALRHGGDCPWGRADDGVWFRPELRFRDKLLLAVLQAGGGVLSVQSGEVRTEGTFGRLRIEAGEGERQ</sequence>
<keyword evidence="1" id="KW-0547">Nucleotide-binding</keyword>